<name>A0A177S9F3_PSEPU</name>
<dbReference type="Proteomes" id="UP000077752">
    <property type="component" value="Unassembled WGS sequence"/>
</dbReference>
<accession>A0A177S9F3</accession>
<evidence type="ECO:0000313" key="2">
    <source>
        <dbReference type="Proteomes" id="UP000077752"/>
    </source>
</evidence>
<organism evidence="1 2">
    <name type="scientific">Pseudomonas putida</name>
    <name type="common">Arthrobacter siderocapsulatus</name>
    <dbReference type="NCBI Taxonomy" id="303"/>
    <lineage>
        <taxon>Bacteria</taxon>
        <taxon>Pseudomonadati</taxon>
        <taxon>Pseudomonadota</taxon>
        <taxon>Gammaproteobacteria</taxon>
        <taxon>Pseudomonadales</taxon>
        <taxon>Pseudomonadaceae</taxon>
        <taxon>Pseudomonas</taxon>
    </lineage>
</organism>
<dbReference type="AlphaFoldDB" id="A0A177S9F3"/>
<dbReference type="EMBL" id="LUCV01000051">
    <property type="protein sequence ID" value="OAI84646.1"/>
    <property type="molecule type" value="Genomic_DNA"/>
</dbReference>
<comment type="caution">
    <text evidence="1">The sequence shown here is derived from an EMBL/GenBank/DDBJ whole genome shotgun (WGS) entry which is preliminary data.</text>
</comment>
<evidence type="ECO:0000313" key="1">
    <source>
        <dbReference type="EMBL" id="OAI84646.1"/>
    </source>
</evidence>
<proteinExistence type="predicted"/>
<reference evidence="1 2" key="1">
    <citation type="submission" date="2016-03" db="EMBL/GenBank/DDBJ databases">
        <title>Draft Genome Assembly of Pseudomonas putida strain CBF10-2.</title>
        <authorList>
            <person name="Iyer R.S."/>
            <person name="Damania A."/>
        </authorList>
    </citation>
    <scope>NUCLEOTIDE SEQUENCE [LARGE SCALE GENOMIC DNA]</scope>
    <source>
        <strain evidence="1 2">CBF10-2</strain>
    </source>
</reference>
<gene>
    <name evidence="1" type="ORF">AYO28_26530</name>
</gene>
<protein>
    <recommendedName>
        <fullName evidence="3">PAAR domain-containing protein</fullName>
    </recommendedName>
</protein>
<dbReference type="RefSeq" id="WP_064304795.1">
    <property type="nucleotide sequence ID" value="NZ_LUCV01000051.1"/>
</dbReference>
<sequence>MQSATQRFTNEVSPEYLRSLDHDDPAHPALAIFRLATEGSCSRNGGVIRQASSTMEITLPNGEKVRVACAGDLVEYADGSSAAILSESGEAQGQVAVVGSRVANGDEIIDTPQKATHLVKREGKPFSPDHLRLKRV</sequence>
<evidence type="ECO:0008006" key="3">
    <source>
        <dbReference type="Google" id="ProtNLM"/>
    </source>
</evidence>